<evidence type="ECO:0000256" key="1">
    <source>
        <dbReference type="SAM" id="Phobius"/>
    </source>
</evidence>
<protein>
    <submittedName>
        <fullName evidence="2">Uncharacterized protein</fullName>
    </submittedName>
</protein>
<reference evidence="2" key="1">
    <citation type="journal article" date="2015" name="Proc. Natl. Acad. Sci. U.S.A.">
        <title>Networks of energetic and metabolic interactions define dynamics in microbial communities.</title>
        <authorList>
            <person name="Embree M."/>
            <person name="Liu J.K."/>
            <person name="Al-Bassam M.M."/>
            <person name="Zengler K."/>
        </authorList>
    </citation>
    <scope>NUCLEOTIDE SEQUENCE</scope>
</reference>
<keyword evidence="1" id="KW-0812">Transmembrane</keyword>
<gene>
    <name evidence="2" type="ORF">ASZ90_015658</name>
</gene>
<proteinExistence type="predicted"/>
<dbReference type="AlphaFoldDB" id="A0A0W8F1C8"/>
<keyword evidence="1" id="KW-0472">Membrane</keyword>
<evidence type="ECO:0000313" key="2">
    <source>
        <dbReference type="EMBL" id="KUG14688.1"/>
    </source>
</evidence>
<name>A0A0W8F1C8_9ZZZZ</name>
<accession>A0A0W8F1C8</accession>
<comment type="caution">
    <text evidence="2">The sequence shown here is derived from an EMBL/GenBank/DDBJ whole genome shotgun (WGS) entry which is preliminary data.</text>
</comment>
<dbReference type="EMBL" id="LNQE01001629">
    <property type="protein sequence ID" value="KUG14688.1"/>
    <property type="molecule type" value="Genomic_DNA"/>
</dbReference>
<keyword evidence="1" id="KW-1133">Transmembrane helix</keyword>
<organism evidence="2">
    <name type="scientific">hydrocarbon metagenome</name>
    <dbReference type="NCBI Taxonomy" id="938273"/>
    <lineage>
        <taxon>unclassified sequences</taxon>
        <taxon>metagenomes</taxon>
        <taxon>ecological metagenomes</taxon>
    </lineage>
</organism>
<sequence length="210" mass="22615">MLPRHARILLLALLLTASLVVSVPALLVPAEVQVNPPNEDLPEGTVVDVSAYIEIIPSGATTFSESHTLTLSTDLRDARWQVVVMVDGRQAAVISQEGSRVFVNGFLLSYPDTRDVGVQVRLTGSVASLPPGSSIMVLRWAELNARSQVVTGSEYTVNRQVITLPAPQSIPQTVHTTLPVASPTKAAFSLLPVVVSFGLIISWMGTRKRR</sequence>
<feature type="transmembrane region" description="Helical" evidence="1">
    <location>
        <begin position="186"/>
        <end position="205"/>
    </location>
</feature>